<reference evidence="1 2" key="1">
    <citation type="submission" date="2023-11" db="EMBL/GenBank/DDBJ databases">
        <title>30 novel species of actinomycetes from the DSMZ collection.</title>
        <authorList>
            <person name="Nouioui I."/>
        </authorList>
    </citation>
    <scope>NUCLEOTIDE SEQUENCE [LARGE SCALE GENOMIC DNA]</scope>
    <source>
        <strain evidence="1 2">DSM 41602</strain>
    </source>
</reference>
<name>A0ABD5JKI1_9ACTN</name>
<accession>A0ABD5JKI1</accession>
<dbReference type="AlphaFoldDB" id="A0ABD5JKI1"/>
<comment type="caution">
    <text evidence="1">The sequence shown here is derived from an EMBL/GenBank/DDBJ whole genome shotgun (WGS) entry which is preliminary data.</text>
</comment>
<protein>
    <submittedName>
        <fullName evidence="1">Uncharacterized protein</fullName>
    </submittedName>
</protein>
<organism evidence="1 2">
    <name type="scientific">Streptomyces antimycoticus</name>
    <dbReference type="NCBI Taxonomy" id="68175"/>
    <lineage>
        <taxon>Bacteria</taxon>
        <taxon>Bacillati</taxon>
        <taxon>Actinomycetota</taxon>
        <taxon>Actinomycetes</taxon>
        <taxon>Kitasatosporales</taxon>
        <taxon>Streptomycetaceae</taxon>
        <taxon>Streptomyces</taxon>
        <taxon>Streptomyces violaceusniger group</taxon>
    </lineage>
</organism>
<evidence type="ECO:0000313" key="1">
    <source>
        <dbReference type="EMBL" id="MEE4588057.1"/>
    </source>
</evidence>
<evidence type="ECO:0000313" key="2">
    <source>
        <dbReference type="Proteomes" id="UP001354649"/>
    </source>
</evidence>
<sequence length="458" mass="50624">MSTQQSSFLLIGTDDREFSVNKLKVAGIPYRRKSLYSHPQNWERIIQLLEDPSLTAVLGKLTPPLFRIIAGSRGHADVAQRLFEALGKKPHMIFIHASALDGDENDDYSPAHEDEDPHVHETYVDWLRRTSFAPPSEEIKNTVLALLDAAKVSLTSYSTNAEMSTLSGSFIDDYESNLLFRVYVPKGRLYAAEADRLLALFHDWLTQVGRHSVRQDGYSTAAGRVYEFFGDATLLPQEMSQQFNEFSNFLDLCASDPDAAEDELSNKGLARTSATDIVTRYGRSVRRINTDLRHERETRMLAIRHRLESELLDISEGEYADSADLDSFVNSLTPNPSAANTFGAISPTSAPPVTSGTTINVNQQIFQNLRGTVIQNVQGTVHLGPEAKELLQLIASHGGTEAGDLESAVHELEDSDARQAERLGAKAKLGAFLMRLRDTVEAAGLATLQKYLESKLGA</sequence>
<dbReference type="EMBL" id="JAZBJQ010000030">
    <property type="protein sequence ID" value="MEE4588057.1"/>
    <property type="molecule type" value="Genomic_DNA"/>
</dbReference>
<dbReference type="Proteomes" id="UP001354649">
    <property type="component" value="Unassembled WGS sequence"/>
</dbReference>
<proteinExistence type="predicted"/>
<gene>
    <name evidence="1" type="ORF">V2K49_34075</name>
</gene>